<dbReference type="OrthoDB" id="9790048at2"/>
<evidence type="ECO:0000313" key="7">
    <source>
        <dbReference type="EMBL" id="RUT05660.1"/>
    </source>
</evidence>
<evidence type="ECO:0000256" key="2">
    <source>
        <dbReference type="ARBA" id="ARBA00022448"/>
    </source>
</evidence>
<dbReference type="EMBL" id="RSCL01000008">
    <property type="protein sequence ID" value="RUT05660.1"/>
    <property type="molecule type" value="Genomic_DNA"/>
</dbReference>
<dbReference type="AlphaFoldDB" id="A0A3S1CKU1"/>
<dbReference type="GO" id="GO:0042301">
    <property type="term" value="F:phosphate ion binding"/>
    <property type="evidence" value="ECO:0007669"/>
    <property type="project" value="InterPro"/>
</dbReference>
<organism evidence="7 8">
    <name type="scientific">Dulcicalothrix desertica PCC 7102</name>
    <dbReference type="NCBI Taxonomy" id="232991"/>
    <lineage>
        <taxon>Bacteria</taxon>
        <taxon>Bacillati</taxon>
        <taxon>Cyanobacteriota</taxon>
        <taxon>Cyanophyceae</taxon>
        <taxon>Nostocales</taxon>
        <taxon>Calotrichaceae</taxon>
        <taxon>Dulcicalothrix</taxon>
    </lineage>
</organism>
<gene>
    <name evidence="7" type="ORF">DSM106972_036670</name>
</gene>
<keyword evidence="5" id="KW-0732">Signal</keyword>
<dbReference type="SUPFAM" id="SSF53850">
    <property type="entry name" value="Periplasmic binding protein-like II"/>
    <property type="match status" value="1"/>
</dbReference>
<dbReference type="InterPro" id="IPR024370">
    <property type="entry name" value="PBP_domain"/>
</dbReference>
<reference evidence="7" key="2">
    <citation type="journal article" date="2019" name="Genome Biol. Evol.">
        <title>Day and night: Metabolic profiles and evolutionary relationships of six axenic non-marine cyanobacteria.</title>
        <authorList>
            <person name="Will S.E."/>
            <person name="Henke P."/>
            <person name="Boedeker C."/>
            <person name="Huang S."/>
            <person name="Brinkmann H."/>
            <person name="Rohde M."/>
            <person name="Jarek M."/>
            <person name="Friedl T."/>
            <person name="Seufert S."/>
            <person name="Schumacher M."/>
            <person name="Overmann J."/>
            <person name="Neumann-Schaal M."/>
            <person name="Petersen J."/>
        </authorList>
    </citation>
    <scope>NUCLEOTIDE SEQUENCE [LARGE SCALE GENOMIC DNA]</scope>
    <source>
        <strain evidence="7">PCC 7102</strain>
    </source>
</reference>
<dbReference type="PROSITE" id="PS51257">
    <property type="entry name" value="PROKAR_LIPOPROTEIN"/>
    <property type="match status" value="1"/>
</dbReference>
<dbReference type="RefSeq" id="WP_127082117.1">
    <property type="nucleotide sequence ID" value="NZ_RSCL01000008.1"/>
</dbReference>
<dbReference type="GO" id="GO:0043190">
    <property type="term" value="C:ATP-binding cassette (ABC) transporter complex"/>
    <property type="evidence" value="ECO:0007669"/>
    <property type="project" value="InterPro"/>
</dbReference>
<accession>A0A3S1CKU1</accession>
<sequence>MLNFRKPTRLIAAFSGILFATGLSACQPQNTTVPPQAGNTNQPSAGNQVNIIGAGASFPAPLYLTWFNAYNQQNQNVKISYQSIGSGAGINQYIAGTIDFGATDAPLTDEERQQFQAKYNTEPIQVPLTGGAIVFAYNLGGDVKNLRLSREAYCGIFQGDITTWNDPRITQQNPNVNLPNTPISFVHRSDGSGTTFLFTNHIAAACPNWKAGVGKSISFPVGIGAKGNEGVTAQIQQTQGAIGYVEYVYARQNNLNMATLQNRAGQFVEPSPESAARVLEGQTIPQNFALEIPDPAGQDAYPIVGLTWLLLYNQYDNPAKATALKNFINWALTEGEEYAVKLGYIPVSEEIAQRVQTTINEQIAVR</sequence>
<dbReference type="GO" id="GO:0035435">
    <property type="term" value="P:phosphate ion transmembrane transport"/>
    <property type="evidence" value="ECO:0007669"/>
    <property type="project" value="InterPro"/>
</dbReference>
<dbReference type="InterPro" id="IPR005673">
    <property type="entry name" value="ABC_phos-bd_PstS"/>
</dbReference>
<dbReference type="Proteomes" id="UP000271624">
    <property type="component" value="Unassembled WGS sequence"/>
</dbReference>
<evidence type="ECO:0000256" key="3">
    <source>
        <dbReference type="ARBA" id="ARBA00022592"/>
    </source>
</evidence>
<name>A0A3S1CKU1_9CYAN</name>
<comment type="similarity">
    <text evidence="1 4">Belongs to the PstS family.</text>
</comment>
<protein>
    <recommendedName>
        <fullName evidence="4">Phosphate-binding protein</fullName>
    </recommendedName>
</protein>
<proteinExistence type="inferred from homology"/>
<dbReference type="InterPro" id="IPR050962">
    <property type="entry name" value="Phosphate-bind_PstS"/>
</dbReference>
<dbReference type="PANTHER" id="PTHR42996">
    <property type="entry name" value="PHOSPHATE-BINDING PROTEIN PSTS"/>
    <property type="match status" value="1"/>
</dbReference>
<evidence type="ECO:0000259" key="6">
    <source>
        <dbReference type="Pfam" id="PF12849"/>
    </source>
</evidence>
<keyword evidence="2 4" id="KW-0813">Transport</keyword>
<keyword evidence="3 4" id="KW-0592">Phosphate transport</keyword>
<feature type="domain" description="PBP" evidence="6">
    <location>
        <begin position="42"/>
        <end position="333"/>
    </location>
</feature>
<feature type="signal peptide" evidence="5">
    <location>
        <begin position="1"/>
        <end position="25"/>
    </location>
</feature>
<evidence type="ECO:0000313" key="8">
    <source>
        <dbReference type="Proteomes" id="UP000271624"/>
    </source>
</evidence>
<evidence type="ECO:0000256" key="1">
    <source>
        <dbReference type="ARBA" id="ARBA00008725"/>
    </source>
</evidence>
<dbReference type="Pfam" id="PF12849">
    <property type="entry name" value="PBP_like_2"/>
    <property type="match status" value="1"/>
</dbReference>
<reference evidence="7" key="1">
    <citation type="submission" date="2018-12" db="EMBL/GenBank/DDBJ databases">
        <authorList>
            <person name="Will S."/>
            <person name="Neumann-Schaal M."/>
            <person name="Henke P."/>
        </authorList>
    </citation>
    <scope>NUCLEOTIDE SEQUENCE</scope>
    <source>
        <strain evidence="7">PCC 7102</strain>
    </source>
</reference>
<dbReference type="PIRSF" id="PIRSF002756">
    <property type="entry name" value="PstS"/>
    <property type="match status" value="1"/>
</dbReference>
<dbReference type="NCBIfam" id="TIGR00975">
    <property type="entry name" value="3a0107s03"/>
    <property type="match status" value="1"/>
</dbReference>
<evidence type="ECO:0000256" key="5">
    <source>
        <dbReference type="SAM" id="SignalP"/>
    </source>
</evidence>
<evidence type="ECO:0000256" key="4">
    <source>
        <dbReference type="PIRNR" id="PIRNR002756"/>
    </source>
</evidence>
<feature type="chain" id="PRO_5030083005" description="Phosphate-binding protein" evidence="5">
    <location>
        <begin position="26"/>
        <end position="366"/>
    </location>
</feature>
<keyword evidence="8" id="KW-1185">Reference proteome</keyword>
<dbReference type="CDD" id="cd13565">
    <property type="entry name" value="PBP2_PstS"/>
    <property type="match status" value="1"/>
</dbReference>
<comment type="caution">
    <text evidence="7">The sequence shown here is derived from an EMBL/GenBank/DDBJ whole genome shotgun (WGS) entry which is preliminary data.</text>
</comment>
<dbReference type="Gene3D" id="3.40.190.10">
    <property type="entry name" value="Periplasmic binding protein-like II"/>
    <property type="match status" value="2"/>
</dbReference>
<dbReference type="PANTHER" id="PTHR42996:SF1">
    <property type="entry name" value="PHOSPHATE-BINDING PROTEIN PSTS"/>
    <property type="match status" value="1"/>
</dbReference>